<dbReference type="GO" id="GO:0016020">
    <property type="term" value="C:membrane"/>
    <property type="evidence" value="ECO:0007669"/>
    <property type="project" value="UniProtKB-SubCell"/>
</dbReference>
<feature type="domain" description="Laminin G" evidence="10">
    <location>
        <begin position="467"/>
        <end position="642"/>
    </location>
</feature>
<accession>A0A7R9AXE7</accession>
<dbReference type="SMART" id="SM00282">
    <property type="entry name" value="LamG"/>
    <property type="match status" value="3"/>
</dbReference>
<gene>
    <name evidence="12" type="ORF">TSIB3V08_LOCUS6104</name>
</gene>
<evidence type="ECO:0000259" key="10">
    <source>
        <dbReference type="PROSITE" id="PS50025"/>
    </source>
</evidence>
<name>A0A7R9AXE7_TIMSH</name>
<dbReference type="AlphaFoldDB" id="A0A7R9AXE7"/>
<feature type="domain" description="EGF-like" evidence="11">
    <location>
        <begin position="426"/>
        <end position="463"/>
    </location>
</feature>
<feature type="transmembrane region" description="Helical" evidence="9">
    <location>
        <begin position="874"/>
        <end position="895"/>
    </location>
</feature>
<dbReference type="PROSITE" id="PS50026">
    <property type="entry name" value="EGF_3"/>
    <property type="match status" value="2"/>
</dbReference>
<evidence type="ECO:0008006" key="13">
    <source>
        <dbReference type="Google" id="ProtNLM"/>
    </source>
</evidence>
<comment type="caution">
    <text evidence="7">Lacks conserved residue(s) required for the propagation of feature annotation.</text>
</comment>
<evidence type="ECO:0000256" key="8">
    <source>
        <dbReference type="SAM" id="MobiDB-lite"/>
    </source>
</evidence>
<evidence type="ECO:0000256" key="1">
    <source>
        <dbReference type="ARBA" id="ARBA00004479"/>
    </source>
</evidence>
<comment type="subcellular location">
    <subcellularLocation>
        <location evidence="1">Membrane</location>
        <topology evidence="1">Single-pass type I membrane protein</topology>
    </subcellularLocation>
</comment>
<dbReference type="CDD" id="cd00110">
    <property type="entry name" value="LamG"/>
    <property type="match status" value="3"/>
</dbReference>
<dbReference type="Gene3D" id="2.10.25.10">
    <property type="entry name" value="Laminin"/>
    <property type="match status" value="2"/>
</dbReference>
<feature type="region of interest" description="Disordered" evidence="8">
    <location>
        <begin position="908"/>
        <end position="962"/>
    </location>
</feature>
<dbReference type="Gene3D" id="2.60.120.200">
    <property type="match status" value="3"/>
</dbReference>
<feature type="compositionally biased region" description="Low complexity" evidence="8">
    <location>
        <begin position="920"/>
        <end position="931"/>
    </location>
</feature>
<dbReference type="InterPro" id="IPR027789">
    <property type="entry name" value="Syndecan/Neurexin_dom"/>
</dbReference>
<feature type="region of interest" description="Disordered" evidence="8">
    <location>
        <begin position="788"/>
        <end position="866"/>
    </location>
</feature>
<dbReference type="InterPro" id="IPR013320">
    <property type="entry name" value="ConA-like_dom_sf"/>
</dbReference>
<feature type="domain" description="Laminin G" evidence="10">
    <location>
        <begin position="33"/>
        <end position="252"/>
    </location>
</feature>
<dbReference type="FunFam" id="2.10.25.10:FF:000015">
    <property type="entry name" value="neurexin-1 isoform X1"/>
    <property type="match status" value="1"/>
</dbReference>
<evidence type="ECO:0000256" key="5">
    <source>
        <dbReference type="ARBA" id="ARBA00023136"/>
    </source>
</evidence>
<proteinExistence type="predicted"/>
<dbReference type="Pfam" id="PF01034">
    <property type="entry name" value="Syndecan"/>
    <property type="match status" value="1"/>
</dbReference>
<dbReference type="InterPro" id="IPR001791">
    <property type="entry name" value="Laminin_G"/>
</dbReference>
<feature type="domain" description="EGF-like" evidence="11">
    <location>
        <begin position="1"/>
        <end position="28"/>
    </location>
</feature>
<organism evidence="12">
    <name type="scientific">Timema shepardi</name>
    <name type="common">Walking stick</name>
    <dbReference type="NCBI Taxonomy" id="629360"/>
    <lineage>
        <taxon>Eukaryota</taxon>
        <taxon>Metazoa</taxon>
        <taxon>Ecdysozoa</taxon>
        <taxon>Arthropoda</taxon>
        <taxon>Hexapoda</taxon>
        <taxon>Insecta</taxon>
        <taxon>Pterygota</taxon>
        <taxon>Neoptera</taxon>
        <taxon>Polyneoptera</taxon>
        <taxon>Phasmatodea</taxon>
        <taxon>Timematodea</taxon>
        <taxon>Timematoidea</taxon>
        <taxon>Timematidae</taxon>
        <taxon>Timema</taxon>
    </lineage>
</organism>
<dbReference type="PROSITE" id="PS50025">
    <property type="entry name" value="LAM_G_DOMAIN"/>
    <property type="match status" value="3"/>
</dbReference>
<dbReference type="SUPFAM" id="SSF49899">
    <property type="entry name" value="Concanavalin A-like lectins/glucanases"/>
    <property type="match status" value="3"/>
</dbReference>
<evidence type="ECO:0000256" key="3">
    <source>
        <dbReference type="ARBA" id="ARBA00022692"/>
    </source>
</evidence>
<feature type="compositionally biased region" description="Pro residues" evidence="8">
    <location>
        <begin position="849"/>
        <end position="858"/>
    </location>
</feature>
<keyword evidence="6" id="KW-1015">Disulfide bond</keyword>
<evidence type="ECO:0000313" key="12">
    <source>
        <dbReference type="EMBL" id="CAD7261985.1"/>
    </source>
</evidence>
<feature type="domain" description="Laminin G" evidence="10">
    <location>
        <begin position="250"/>
        <end position="423"/>
    </location>
</feature>
<dbReference type="InterPro" id="IPR050372">
    <property type="entry name" value="Neurexin-related_CASP"/>
</dbReference>
<evidence type="ECO:0000256" key="2">
    <source>
        <dbReference type="ARBA" id="ARBA00022536"/>
    </source>
</evidence>
<keyword evidence="5 9" id="KW-0472">Membrane</keyword>
<keyword evidence="2 7" id="KW-0245">EGF-like domain</keyword>
<keyword evidence="3 9" id="KW-0812">Transmembrane</keyword>
<keyword evidence="4 9" id="KW-1133">Transmembrane helix</keyword>
<feature type="compositionally biased region" description="Polar residues" evidence="8">
    <location>
        <begin position="932"/>
        <end position="944"/>
    </location>
</feature>
<protein>
    <recommendedName>
        <fullName evidence="13">Neurexin</fullName>
    </recommendedName>
</protein>
<evidence type="ECO:0000256" key="4">
    <source>
        <dbReference type="ARBA" id="ARBA00022989"/>
    </source>
</evidence>
<dbReference type="PANTHER" id="PTHR15036">
    <property type="entry name" value="PIKACHURIN-LIKE PROTEIN"/>
    <property type="match status" value="1"/>
</dbReference>
<sequence length="968" mass="105448">MNGGVCSEGWNRFICDCTATSFTGPTCGKDATTLTFNGSQHMLISVPEESRTQTEDVTLRFRTTRPLGLLLTTSTEQSADRLELAVAGGRVRLTIRLGDKEKGCKLRHTTVNNQSREFGTTSHIDGHHPYSSPVMFGREGSRFNAGLKHRMDQVMVAGQGLNDNQWHTLQFSRRGSGLKLQVDDDTPARADTVLGKQNILEFRTMHVGGLYHVEEEIQMTNTVPNFTSGSAAQLRVTAKFGKKEHQLVHHPVTFRSKHTFVGLPVLKAYSATNIYFQFKTREPNGLLLYNAGREQDFLAVELVNGHLHYIFNLGDGPVRVRDNARNSLNDNKWHAVTIGRPSPKQHTLMVDDNFAIVTSLGTNENLDLAGILYLGRTCIRRYPSKIQSRHGYEGCLASLDLNGESPNIMVDAVVPSSQLTAGCEGPSTKCSHNVCANRGVCVQQWNAYACDCDMTSYTGPTCSDESISYEFGPGRGLVTYVYPEDRRPEMKSDVIALGFITTKEDAVLMRIDSGTSNDYMELEIVEGNIFMVYNMGTNDHPIGEIGIKVNDNLFHVVRFTRSGANSTIQVDDYNVQTNHPAGHQLTVFNSQAQVQVGGKWSRAKQRVERPFSGVMSGAVFNGLRLLDLASEKDPRTAVRGDVRLMSGLGDRQFEPLQRMQQTPPSGYPGVMDDLVFSGAGSGCNADDEDECTPVFESGSVHPTGIRTPDLLVIGSSAYCDGDALDQCGPTDGSQAKCGPLSLKMLPSKCPSELFISEREVDDMHQRLLACPCSCSCYTGDDLITPVYVPPTRAPTAPSRTHKPGVSGGDSKPCDDEEEDDCGSGSGEVTTENHGTTAAKEPVTGGSTPVPIPSRPPTRPKPRDRISSEAAENTALIIGIIAGALIAIILIILIILKFKNRSEGSYKVDESKNYQGSQGPNAALLGAAAGNGQQHPQQMNGNVKNGSDKLGNGKSTKKRDIKDIKEWYV</sequence>
<dbReference type="Pfam" id="PF02210">
    <property type="entry name" value="Laminin_G_2"/>
    <property type="match status" value="3"/>
</dbReference>
<dbReference type="InterPro" id="IPR000742">
    <property type="entry name" value="EGF"/>
</dbReference>
<evidence type="ECO:0000259" key="11">
    <source>
        <dbReference type="PROSITE" id="PS50026"/>
    </source>
</evidence>
<reference evidence="12" key="1">
    <citation type="submission" date="2020-11" db="EMBL/GenBank/DDBJ databases">
        <authorList>
            <person name="Tran Van P."/>
        </authorList>
    </citation>
    <scope>NUCLEOTIDE SEQUENCE</scope>
</reference>
<evidence type="ECO:0000256" key="7">
    <source>
        <dbReference type="PROSITE-ProRule" id="PRU00076"/>
    </source>
</evidence>
<dbReference type="EMBL" id="OC002535">
    <property type="protein sequence ID" value="CAD7261985.1"/>
    <property type="molecule type" value="Genomic_DNA"/>
</dbReference>
<dbReference type="PANTHER" id="PTHR15036:SF89">
    <property type="entry name" value="NEUREXIN 1, ISOFORM F"/>
    <property type="match status" value="1"/>
</dbReference>
<dbReference type="CDD" id="cd00054">
    <property type="entry name" value="EGF_CA"/>
    <property type="match status" value="1"/>
</dbReference>
<evidence type="ECO:0000256" key="6">
    <source>
        <dbReference type="ARBA" id="ARBA00023157"/>
    </source>
</evidence>
<evidence type="ECO:0000256" key="9">
    <source>
        <dbReference type="SAM" id="Phobius"/>
    </source>
</evidence>